<feature type="domain" description="CAAX prenyl protease 2/Lysostaphin resistance protein A-like" evidence="2">
    <location>
        <begin position="65"/>
        <end position="197"/>
    </location>
</feature>
<name>A0A9N8QRP8_9FLAO</name>
<dbReference type="AlphaFoldDB" id="A0A9N8QRP8"/>
<evidence type="ECO:0000259" key="2">
    <source>
        <dbReference type="Pfam" id="PF02517"/>
    </source>
</evidence>
<sequence>MFLLVHLSFTLIMTTTVRTRTYREIFLLKIGIPFFIGFTFLGIILDRYGFKDLSSRATKFNDFTIYVIIIGAVLLAPILEELAFRGIFTGKRYLKWITYIGISLFIVGDENYYLFPLLGVLIVLFESKSKPKSQLIRYSYFVNALLFSLMHYRISDLTHIFAYSNILGTFGLGLVLIWLVLNFGLWASILLHFCINFSLLTIGVVDYETSIVALKKVETSEFVMFYEKVSLFEKQQTINVDGFNNINSTNVSISDINKMLCPNSKLKDVYFGKFNITIQRKIGKGKQLDCQSFQELLSKSRISEE</sequence>
<dbReference type="EMBL" id="CAJIMS010000001">
    <property type="protein sequence ID" value="CAD7802141.1"/>
    <property type="molecule type" value="Genomic_DNA"/>
</dbReference>
<gene>
    <name evidence="3" type="ORF">CHRY9390_00885</name>
</gene>
<dbReference type="GO" id="GO:0080120">
    <property type="term" value="P:CAAX-box protein maturation"/>
    <property type="evidence" value="ECO:0007669"/>
    <property type="project" value="UniProtKB-ARBA"/>
</dbReference>
<protein>
    <recommendedName>
        <fullName evidence="2">CAAX prenyl protease 2/Lysostaphin resistance protein A-like domain-containing protein</fullName>
    </recommendedName>
</protein>
<comment type="caution">
    <text evidence="3">The sequence shown here is derived from an EMBL/GenBank/DDBJ whole genome shotgun (WGS) entry which is preliminary data.</text>
</comment>
<keyword evidence="1" id="KW-1133">Transmembrane helix</keyword>
<accession>A0A9N8QRP8</accession>
<dbReference type="InterPro" id="IPR003675">
    <property type="entry name" value="Rce1/LyrA-like_dom"/>
</dbReference>
<evidence type="ECO:0000313" key="3">
    <source>
        <dbReference type="EMBL" id="CAD7802141.1"/>
    </source>
</evidence>
<keyword evidence="1" id="KW-0472">Membrane</keyword>
<reference evidence="3" key="1">
    <citation type="submission" date="2020-12" db="EMBL/GenBank/DDBJ databases">
        <authorList>
            <person name="Rodrigo-Torres L."/>
            <person name="Arahal R. D."/>
            <person name="Lucena T."/>
        </authorList>
    </citation>
    <scope>NUCLEOTIDE SEQUENCE</scope>
    <source>
        <strain evidence="3">CECT 9390</strain>
    </source>
</reference>
<organism evidence="3 4">
    <name type="scientific">Chryseobacterium aquaeductus</name>
    <dbReference type="NCBI Taxonomy" id="2675056"/>
    <lineage>
        <taxon>Bacteria</taxon>
        <taxon>Pseudomonadati</taxon>
        <taxon>Bacteroidota</taxon>
        <taxon>Flavobacteriia</taxon>
        <taxon>Flavobacteriales</taxon>
        <taxon>Weeksellaceae</taxon>
        <taxon>Chryseobacterium group</taxon>
        <taxon>Chryseobacterium</taxon>
    </lineage>
</organism>
<proteinExistence type="predicted"/>
<feature type="transmembrane region" description="Helical" evidence="1">
    <location>
        <begin position="135"/>
        <end position="153"/>
    </location>
</feature>
<dbReference type="Pfam" id="PF02517">
    <property type="entry name" value="Rce1-like"/>
    <property type="match status" value="1"/>
</dbReference>
<keyword evidence="4" id="KW-1185">Reference proteome</keyword>
<evidence type="ECO:0000256" key="1">
    <source>
        <dbReference type="SAM" id="Phobius"/>
    </source>
</evidence>
<dbReference type="RefSeq" id="WP_162087359.1">
    <property type="nucleotide sequence ID" value="NZ_CAJIMS010000001.1"/>
</dbReference>
<feature type="transmembrane region" description="Helical" evidence="1">
    <location>
        <begin position="96"/>
        <end position="115"/>
    </location>
</feature>
<dbReference type="GO" id="GO:0004175">
    <property type="term" value="F:endopeptidase activity"/>
    <property type="evidence" value="ECO:0007669"/>
    <property type="project" value="UniProtKB-ARBA"/>
</dbReference>
<feature type="transmembrane region" description="Helical" evidence="1">
    <location>
        <begin position="65"/>
        <end position="84"/>
    </location>
</feature>
<evidence type="ECO:0000313" key="4">
    <source>
        <dbReference type="Proteomes" id="UP000662618"/>
    </source>
</evidence>
<feature type="transmembrane region" description="Helical" evidence="1">
    <location>
        <begin position="26"/>
        <end position="45"/>
    </location>
</feature>
<dbReference type="Proteomes" id="UP000662618">
    <property type="component" value="Unassembled WGS sequence"/>
</dbReference>
<feature type="transmembrane region" description="Helical" evidence="1">
    <location>
        <begin position="185"/>
        <end position="205"/>
    </location>
</feature>
<keyword evidence="1" id="KW-0812">Transmembrane</keyword>
<feature type="transmembrane region" description="Helical" evidence="1">
    <location>
        <begin position="160"/>
        <end position="179"/>
    </location>
</feature>